<protein>
    <submittedName>
        <fullName evidence="1">Uncharacterized protein</fullName>
    </submittedName>
</protein>
<accession>A0A1J5P5W9</accession>
<comment type="caution">
    <text evidence="1">The sequence shown here is derived from an EMBL/GenBank/DDBJ whole genome shotgun (WGS) entry which is preliminary data.</text>
</comment>
<organism evidence="1">
    <name type="scientific">mine drainage metagenome</name>
    <dbReference type="NCBI Taxonomy" id="410659"/>
    <lineage>
        <taxon>unclassified sequences</taxon>
        <taxon>metagenomes</taxon>
        <taxon>ecological metagenomes</taxon>
    </lineage>
</organism>
<dbReference type="EMBL" id="MLJW01006259">
    <property type="protein sequence ID" value="OIQ66929.1"/>
    <property type="molecule type" value="Genomic_DNA"/>
</dbReference>
<sequence>MRAGIEKFAEMPSRIRNRLRIGHADAVEAERARLVGEFLLEIGGRKSGRRVQKSRST</sequence>
<evidence type="ECO:0000313" key="1">
    <source>
        <dbReference type="EMBL" id="OIQ66929.1"/>
    </source>
</evidence>
<reference evidence="1" key="1">
    <citation type="submission" date="2016-10" db="EMBL/GenBank/DDBJ databases">
        <title>Sequence of Gallionella enrichment culture.</title>
        <authorList>
            <person name="Poehlein A."/>
            <person name="Muehling M."/>
            <person name="Daniel R."/>
        </authorList>
    </citation>
    <scope>NUCLEOTIDE SEQUENCE</scope>
</reference>
<gene>
    <name evidence="1" type="ORF">GALL_514970</name>
</gene>
<dbReference type="AlphaFoldDB" id="A0A1J5P5W9"/>
<proteinExistence type="predicted"/>
<name>A0A1J5P5W9_9ZZZZ</name>